<dbReference type="GO" id="GO:0046872">
    <property type="term" value="F:metal ion binding"/>
    <property type="evidence" value="ECO:0007669"/>
    <property type="project" value="UniProtKB-KW"/>
</dbReference>
<dbReference type="Pfam" id="PF00753">
    <property type="entry name" value="Lactamase_B"/>
    <property type="match status" value="1"/>
</dbReference>
<evidence type="ECO:0000313" key="7">
    <source>
        <dbReference type="EMBL" id="SDC60747.1"/>
    </source>
</evidence>
<dbReference type="CDD" id="cd07720">
    <property type="entry name" value="OPHC2-like_MBL-fold"/>
    <property type="match status" value="1"/>
</dbReference>
<dbReference type="PANTHER" id="PTHR42978:SF6">
    <property type="entry name" value="QUORUM-QUENCHING LACTONASE YTNP-RELATED"/>
    <property type="match status" value="1"/>
</dbReference>
<keyword evidence="3" id="KW-0378">Hydrolase</keyword>
<dbReference type="Gene3D" id="3.60.15.10">
    <property type="entry name" value="Ribonuclease Z/Hydroxyacylglutathione hydrolase-like"/>
    <property type="match status" value="1"/>
</dbReference>
<evidence type="ECO:0000256" key="5">
    <source>
        <dbReference type="SAM" id="SignalP"/>
    </source>
</evidence>
<dbReference type="InterPro" id="IPR051013">
    <property type="entry name" value="MBL_superfamily_lactonases"/>
</dbReference>
<keyword evidence="2" id="KW-0479">Metal-binding</keyword>
<comment type="similarity">
    <text evidence="1">Belongs to the metallo-beta-lactamase superfamily.</text>
</comment>
<evidence type="ECO:0000256" key="4">
    <source>
        <dbReference type="ARBA" id="ARBA00022833"/>
    </source>
</evidence>
<gene>
    <name evidence="7" type="ORF">SAMN05421749_10860</name>
</gene>
<feature type="signal peptide" evidence="5">
    <location>
        <begin position="1"/>
        <end position="26"/>
    </location>
</feature>
<dbReference type="SMART" id="SM00849">
    <property type="entry name" value="Lactamase_B"/>
    <property type="match status" value="1"/>
</dbReference>
<keyword evidence="4" id="KW-0862">Zinc</keyword>
<dbReference type="AlphaFoldDB" id="A0A1G6MZW5"/>
<dbReference type="GO" id="GO:0016787">
    <property type="term" value="F:hydrolase activity"/>
    <property type="evidence" value="ECO:0007669"/>
    <property type="project" value="UniProtKB-KW"/>
</dbReference>
<evidence type="ECO:0000259" key="6">
    <source>
        <dbReference type="SMART" id="SM00849"/>
    </source>
</evidence>
<feature type="domain" description="Metallo-beta-lactamase" evidence="6">
    <location>
        <begin position="99"/>
        <end position="309"/>
    </location>
</feature>
<dbReference type="EMBL" id="FMYK01000008">
    <property type="protein sequence ID" value="SDC60747.1"/>
    <property type="molecule type" value="Genomic_DNA"/>
</dbReference>
<keyword evidence="5" id="KW-0732">Signal</keyword>
<evidence type="ECO:0000256" key="1">
    <source>
        <dbReference type="ARBA" id="ARBA00007749"/>
    </source>
</evidence>
<evidence type="ECO:0000256" key="3">
    <source>
        <dbReference type="ARBA" id="ARBA00022801"/>
    </source>
</evidence>
<organism evidence="7 8">
    <name type="scientific">Acinetobacter marinus</name>
    <dbReference type="NCBI Taxonomy" id="281375"/>
    <lineage>
        <taxon>Bacteria</taxon>
        <taxon>Pseudomonadati</taxon>
        <taxon>Pseudomonadota</taxon>
        <taxon>Gammaproteobacteria</taxon>
        <taxon>Moraxellales</taxon>
        <taxon>Moraxellaceae</taxon>
        <taxon>Acinetobacter</taxon>
    </lineage>
</organism>
<accession>A0A1G6MZW5</accession>
<dbReference type="SUPFAM" id="SSF56281">
    <property type="entry name" value="Metallo-hydrolase/oxidoreductase"/>
    <property type="match status" value="1"/>
</dbReference>
<proteinExistence type="inferred from homology"/>
<feature type="chain" id="PRO_5017292484" evidence="5">
    <location>
        <begin position="27"/>
        <end position="348"/>
    </location>
</feature>
<name>A0A1G6MZW5_9GAMM</name>
<dbReference type="InterPro" id="IPR036866">
    <property type="entry name" value="RibonucZ/Hydroxyglut_hydro"/>
</dbReference>
<evidence type="ECO:0000256" key="2">
    <source>
        <dbReference type="ARBA" id="ARBA00022723"/>
    </source>
</evidence>
<dbReference type="Proteomes" id="UP000242317">
    <property type="component" value="Unassembled WGS sequence"/>
</dbReference>
<reference evidence="8" key="1">
    <citation type="submission" date="2016-09" db="EMBL/GenBank/DDBJ databases">
        <authorList>
            <person name="Varghese N."/>
            <person name="Submissions S."/>
        </authorList>
    </citation>
    <scope>NUCLEOTIDE SEQUENCE [LARGE SCALE GENOMIC DNA]</scope>
    <source>
        <strain evidence="8">ANC 3699</strain>
    </source>
</reference>
<sequence>MKNLTGKLAVSAFLSASILLTHSSYAKTDNQQSIASPAIASNQVAGFYRQALGDFQITALYDGDAKLPLEQYFQGQSTEKMSALLKGYYIDPSKAIQTSVNAFLINTGKELILVDSGAAKCFGEGLGSIEKNLNAAGYHVEQVDKILLTHLHPDHVCGISPIAGQKAFPNATVYVDQTEADFWLNPTNLSKFPKEKQANFKSVFDQTAKIIQPYQASKQFKTFKVGDQIAEGINIVPTHGHTIGHSSFLVNSKNQKMLILGDVVHSHALQFEQPEISFTADFDAKQAIQTRLALFKTFAKNGDFIAAAHLPFPGVGHIRETSPNHYQWIPVQYNPQVLPVDQVNKTVK</sequence>
<protein>
    <submittedName>
        <fullName evidence="7">Glyoxylase, beta-lactamase superfamily II</fullName>
    </submittedName>
</protein>
<evidence type="ECO:0000313" key="8">
    <source>
        <dbReference type="Proteomes" id="UP000242317"/>
    </source>
</evidence>
<dbReference type="PANTHER" id="PTHR42978">
    <property type="entry name" value="QUORUM-QUENCHING LACTONASE YTNP-RELATED-RELATED"/>
    <property type="match status" value="1"/>
</dbReference>
<dbReference type="InterPro" id="IPR001279">
    <property type="entry name" value="Metallo-B-lactamas"/>
</dbReference>
<dbReference type="RefSeq" id="WP_092620903.1">
    <property type="nucleotide sequence ID" value="NZ_FMYK01000008.1"/>
</dbReference>
<dbReference type="OrthoDB" id="5443440at2"/>
<keyword evidence="8" id="KW-1185">Reference proteome</keyword>